<dbReference type="SUPFAM" id="SSF53383">
    <property type="entry name" value="PLP-dependent transferases"/>
    <property type="match status" value="1"/>
</dbReference>
<dbReference type="AlphaFoldDB" id="A0A809RH29"/>
<dbReference type="InterPro" id="IPR015421">
    <property type="entry name" value="PyrdxlP-dep_Trfase_major"/>
</dbReference>
<organism evidence="1 2">
    <name type="scientific">Sulfuriferula nivalis</name>
    <dbReference type="NCBI Taxonomy" id="2675298"/>
    <lineage>
        <taxon>Bacteria</taxon>
        <taxon>Pseudomonadati</taxon>
        <taxon>Pseudomonadota</taxon>
        <taxon>Betaproteobacteria</taxon>
        <taxon>Nitrosomonadales</taxon>
        <taxon>Sulfuricellaceae</taxon>
        <taxon>Sulfuriferula</taxon>
    </lineage>
</organism>
<protein>
    <recommendedName>
        <fullName evidence="3">Aminotransferase class V-fold PLP-dependent enzyme</fullName>
    </recommendedName>
</protein>
<gene>
    <name evidence="1" type="ORF">SFSGTM_08620</name>
</gene>
<dbReference type="Gene3D" id="3.40.640.10">
    <property type="entry name" value="Type I PLP-dependent aspartate aminotransferase-like (Major domain)"/>
    <property type="match status" value="1"/>
</dbReference>
<dbReference type="Proteomes" id="UP000463939">
    <property type="component" value="Chromosome"/>
</dbReference>
<accession>A0A809RH29</accession>
<dbReference type="RefSeq" id="WP_162084115.1">
    <property type="nucleotide sequence ID" value="NZ_AP021881.1"/>
</dbReference>
<sequence>MKLTTSQWLAAGGDRRIVPDPVTGRNQYGCTVQPDGNLIALGSSTASVISADAWDEVNRLANQISDEQAWNDMRQQLRNFVGVNDDVDVVFAASGTDAHHIVAQYVQAVNQQVLATIMVAPEETGSGVAAALVHDRLLLATVALREQNGHPRDSALIDADIDAAASAAIAQQQHVLINLIDVSKTGMMAPSLACVASLQARYPEQITVLVDASQFRLAPATLQSYLQKDYVVVVTGSKFITGPCFSGAILIPQNVAQQWQRFPVPVGLQATSHPLDWPRGFDVSGLNQPASNHGLYLRWRAALYEMHAFAKLDSGEVLAFFANFSAAIHSKLVQHAEFELLAVPKLQRDCAAWDSEQTILSFVLYRDAQPLTQAQTLSIYKQLSETCSSGLRFQLGQPVPCGLRDDVAVSALRISASARLAVAALASDGLGRDAVISWAMLALDEIIKLVNNS</sequence>
<proteinExistence type="predicted"/>
<dbReference type="KEGG" id="sniv:SFSGTM_08620"/>
<reference evidence="2" key="1">
    <citation type="submission" date="2019-11" db="EMBL/GenBank/DDBJ databases">
        <title>Isolation and characterization of a novel species in the genus Sulfuriferula.</title>
        <authorList>
            <person name="Mochizuki J."/>
            <person name="Kojima H."/>
            <person name="Fukui M."/>
        </authorList>
    </citation>
    <scope>NUCLEOTIDE SEQUENCE [LARGE SCALE GENOMIC DNA]</scope>
    <source>
        <strain evidence="2">SGTM</strain>
    </source>
</reference>
<dbReference type="EMBL" id="AP021881">
    <property type="protein sequence ID" value="BBP00154.1"/>
    <property type="molecule type" value="Genomic_DNA"/>
</dbReference>
<evidence type="ECO:0000313" key="1">
    <source>
        <dbReference type="EMBL" id="BBP00154.1"/>
    </source>
</evidence>
<evidence type="ECO:0008006" key="3">
    <source>
        <dbReference type="Google" id="ProtNLM"/>
    </source>
</evidence>
<keyword evidence="2" id="KW-1185">Reference proteome</keyword>
<evidence type="ECO:0000313" key="2">
    <source>
        <dbReference type="Proteomes" id="UP000463939"/>
    </source>
</evidence>
<name>A0A809RH29_9PROT</name>
<dbReference type="InterPro" id="IPR015424">
    <property type="entry name" value="PyrdxlP-dep_Trfase"/>
</dbReference>